<evidence type="ECO:0000256" key="2">
    <source>
        <dbReference type="SAM" id="MobiDB-lite"/>
    </source>
</evidence>
<dbReference type="Proteomes" id="UP000792457">
    <property type="component" value="Unassembled WGS sequence"/>
</dbReference>
<feature type="compositionally biased region" description="Low complexity" evidence="2">
    <location>
        <begin position="290"/>
        <end position="302"/>
    </location>
</feature>
<dbReference type="AlphaFoldDB" id="A0A8K0JYA1"/>
<gene>
    <name evidence="3" type="ORF">J437_LFUL004207</name>
</gene>
<feature type="region of interest" description="Disordered" evidence="2">
    <location>
        <begin position="309"/>
        <end position="343"/>
    </location>
</feature>
<organism evidence="3 4">
    <name type="scientific">Ladona fulva</name>
    <name type="common">Scarce chaser dragonfly</name>
    <name type="synonym">Libellula fulva</name>
    <dbReference type="NCBI Taxonomy" id="123851"/>
    <lineage>
        <taxon>Eukaryota</taxon>
        <taxon>Metazoa</taxon>
        <taxon>Ecdysozoa</taxon>
        <taxon>Arthropoda</taxon>
        <taxon>Hexapoda</taxon>
        <taxon>Insecta</taxon>
        <taxon>Pterygota</taxon>
        <taxon>Palaeoptera</taxon>
        <taxon>Odonata</taxon>
        <taxon>Epiprocta</taxon>
        <taxon>Anisoptera</taxon>
        <taxon>Libelluloidea</taxon>
        <taxon>Libellulidae</taxon>
        <taxon>Ladona</taxon>
    </lineage>
</organism>
<protein>
    <submittedName>
        <fullName evidence="3">Uncharacterized protein</fullName>
    </submittedName>
</protein>
<accession>A0A8K0JYA1</accession>
<feature type="coiled-coil region" evidence="1">
    <location>
        <begin position="106"/>
        <end position="133"/>
    </location>
</feature>
<dbReference type="EMBL" id="KZ308199">
    <property type="protein sequence ID" value="KAG8224516.1"/>
    <property type="molecule type" value="Genomic_DNA"/>
</dbReference>
<feature type="region of interest" description="Disordered" evidence="2">
    <location>
        <begin position="285"/>
        <end position="304"/>
    </location>
</feature>
<reference evidence="3" key="2">
    <citation type="submission" date="2017-10" db="EMBL/GenBank/DDBJ databases">
        <title>Ladona fulva Genome sequencing and assembly.</title>
        <authorList>
            <person name="Murali S."/>
            <person name="Richards S."/>
            <person name="Bandaranaike D."/>
            <person name="Bellair M."/>
            <person name="Blankenburg K."/>
            <person name="Chao H."/>
            <person name="Dinh H."/>
            <person name="Doddapaneni H."/>
            <person name="Dugan-Rocha S."/>
            <person name="Elkadiri S."/>
            <person name="Gnanaolivu R."/>
            <person name="Hernandez B."/>
            <person name="Skinner E."/>
            <person name="Javaid M."/>
            <person name="Lee S."/>
            <person name="Li M."/>
            <person name="Ming W."/>
            <person name="Munidasa M."/>
            <person name="Muniz J."/>
            <person name="Nguyen L."/>
            <person name="Hughes D."/>
            <person name="Osuji N."/>
            <person name="Pu L.-L."/>
            <person name="Puazo M."/>
            <person name="Qu C."/>
            <person name="Quiroz J."/>
            <person name="Raj R."/>
            <person name="Weissenberger G."/>
            <person name="Xin Y."/>
            <person name="Zou X."/>
            <person name="Han Y."/>
            <person name="Worley K."/>
            <person name="Muzny D."/>
            <person name="Gibbs R."/>
        </authorList>
    </citation>
    <scope>NUCLEOTIDE SEQUENCE</scope>
    <source>
        <strain evidence="3">Sampled in the wild</strain>
    </source>
</reference>
<feature type="compositionally biased region" description="Basic and acidic residues" evidence="2">
    <location>
        <begin position="310"/>
        <end position="343"/>
    </location>
</feature>
<reference evidence="3" key="1">
    <citation type="submission" date="2013-04" db="EMBL/GenBank/DDBJ databases">
        <authorList>
            <person name="Qu J."/>
            <person name="Murali S.C."/>
            <person name="Bandaranaike D."/>
            <person name="Bellair M."/>
            <person name="Blankenburg K."/>
            <person name="Chao H."/>
            <person name="Dinh H."/>
            <person name="Doddapaneni H."/>
            <person name="Downs B."/>
            <person name="Dugan-Rocha S."/>
            <person name="Elkadiri S."/>
            <person name="Gnanaolivu R.D."/>
            <person name="Hernandez B."/>
            <person name="Javaid M."/>
            <person name="Jayaseelan J.C."/>
            <person name="Lee S."/>
            <person name="Li M."/>
            <person name="Ming W."/>
            <person name="Munidasa M."/>
            <person name="Muniz J."/>
            <person name="Nguyen L."/>
            <person name="Ongeri F."/>
            <person name="Osuji N."/>
            <person name="Pu L.-L."/>
            <person name="Puazo M."/>
            <person name="Qu C."/>
            <person name="Quiroz J."/>
            <person name="Raj R."/>
            <person name="Weissenberger G."/>
            <person name="Xin Y."/>
            <person name="Zou X."/>
            <person name="Han Y."/>
            <person name="Richards S."/>
            <person name="Worley K."/>
            <person name="Muzny D."/>
            <person name="Gibbs R."/>
        </authorList>
    </citation>
    <scope>NUCLEOTIDE SEQUENCE</scope>
    <source>
        <strain evidence="3">Sampled in the wild</strain>
    </source>
</reference>
<keyword evidence="1" id="KW-0175">Coiled coil</keyword>
<sequence>MEEPLRGIRFRTVPEIRQAVDRSIRTINRTGSANGNIILSRKIKELETALELSGKSNIQHSVEKFDCKKSVKVDFGCQTELSHESPLQPLTSSGYCQESDLTSFKLEEAERIINHLRRENEDQKRELGGLRIQLSKSMGRQCGGRVGRGDGVVGGMGIVRLPPNDPGAQIVGLVGCVTDGGLSAVNTRGNQAINHRFPPLQSQSFWHHSHQQQHVNQRVGTAGGGGMDFLPQQNSCNGVHLDKTAEVIGRAVPRSLPALGNPLNPQHHHQHQYHVFPTFQNVNRHRHFHNNNGGHHTNGTVVSQYGNGHYRREQKGNGRGGEDHHGGERKYRGRGKDRDGNKQ</sequence>
<comment type="caution">
    <text evidence="3">The sequence shown here is derived from an EMBL/GenBank/DDBJ whole genome shotgun (WGS) entry which is preliminary data.</text>
</comment>
<proteinExistence type="predicted"/>
<dbReference type="OrthoDB" id="2155209at2759"/>
<keyword evidence="4" id="KW-1185">Reference proteome</keyword>
<evidence type="ECO:0000313" key="4">
    <source>
        <dbReference type="Proteomes" id="UP000792457"/>
    </source>
</evidence>
<evidence type="ECO:0000313" key="3">
    <source>
        <dbReference type="EMBL" id="KAG8224516.1"/>
    </source>
</evidence>
<name>A0A8K0JYA1_LADFU</name>
<evidence type="ECO:0000256" key="1">
    <source>
        <dbReference type="SAM" id="Coils"/>
    </source>
</evidence>